<organism evidence="1 2">
    <name type="scientific">Peptostreptococcus equinus</name>
    <dbReference type="NCBI Taxonomy" id="3003601"/>
    <lineage>
        <taxon>Bacteria</taxon>
        <taxon>Bacillati</taxon>
        <taxon>Bacillota</taxon>
        <taxon>Clostridia</taxon>
        <taxon>Peptostreptococcales</taxon>
        <taxon>Peptostreptococcaceae</taxon>
        <taxon>Peptostreptococcus</taxon>
    </lineage>
</organism>
<keyword evidence="2" id="KW-1185">Reference proteome</keyword>
<gene>
    <name evidence="1" type="ORF">O0R46_06565</name>
</gene>
<evidence type="ECO:0008006" key="3">
    <source>
        <dbReference type="Google" id="ProtNLM"/>
    </source>
</evidence>
<evidence type="ECO:0000313" key="2">
    <source>
        <dbReference type="Proteomes" id="UP001164187"/>
    </source>
</evidence>
<dbReference type="RefSeq" id="WP_269310932.1">
    <property type="nucleotide sequence ID" value="NZ_CP114052.1"/>
</dbReference>
<proteinExistence type="predicted"/>
<dbReference type="SUPFAM" id="SSF53300">
    <property type="entry name" value="vWA-like"/>
    <property type="match status" value="1"/>
</dbReference>
<dbReference type="InterPro" id="IPR051928">
    <property type="entry name" value="NorD/CobT"/>
</dbReference>
<dbReference type="EMBL" id="CP114052">
    <property type="protein sequence ID" value="WAW14271.1"/>
    <property type="molecule type" value="Genomic_DNA"/>
</dbReference>
<dbReference type="Gene3D" id="3.40.50.410">
    <property type="entry name" value="von Willebrand factor, type A domain"/>
    <property type="match status" value="1"/>
</dbReference>
<evidence type="ECO:0000313" key="1">
    <source>
        <dbReference type="EMBL" id="WAW14271.1"/>
    </source>
</evidence>
<accession>A0ABY7JN57</accession>
<dbReference type="Proteomes" id="UP001164187">
    <property type="component" value="Chromosome"/>
</dbReference>
<name>A0ABY7JN57_9FIRM</name>
<sequence>MEEKKYRKENIVWTVSEDYSKLPATNLFDLKGQDEPYIYKMTLLGSVYKYLNVEALFDFLYQHLPNTELKNEFLKIVEIYLDDCLNKKMLEDRPGIKSIREKYFNSKINYYKNNRPKDVEDEIEYAYYSSLLGHYAHSREAVEKVVRDLHFNNIKFDTKYIIKNLNAVFLKYFYVNIQEDKNIEEGKFITKDKKIKENDTKGIKDSKPRIDFNMLKSLDSKKREMTEEFSLNIESAEFTNQLSESDVLFDDKDSKSQNNVKYTNDEKIREMVEDRFGISMISSYVSKSIENKFCTGIHKGINFLMTEGVFNDRVNSKYFKNQIYEQRIKNLNYFNENELEFRRTISELTTFLKKKINHDELDTILKIKQGKLMSSQVWRSNYLNDNNIFYNKRMDENATISVDILLDSSASQLGREESISAQAYIISQTMSNLDIACRVIAYSNFFNYLVFIKFRDYKEPKSFNNKIFDFKGAGSNRDGLAIKILNKSIIENSYDRKILIILSDGKPNNVIDLKSNSFIKLDALDYEGEDAVRNTQEEVFNGKLNDIHILGIFTGEEEDLPTEKRIYGKDFAYIKNIKRFSKIIGFYLSQVINYDI</sequence>
<protein>
    <recommendedName>
        <fullName evidence="3">Nitric oxide reductase activation protein</fullName>
    </recommendedName>
</protein>
<reference evidence="1" key="1">
    <citation type="submission" date="2022-12" db="EMBL/GenBank/DDBJ databases">
        <title>Peptostreptococcus.</title>
        <authorList>
            <person name="Lee S.H."/>
        </authorList>
    </citation>
    <scope>NUCLEOTIDE SEQUENCE</scope>
    <source>
        <strain evidence="1">CBA3647</strain>
    </source>
</reference>
<dbReference type="PANTHER" id="PTHR41248:SF1">
    <property type="entry name" value="NORD PROTEIN"/>
    <property type="match status" value="1"/>
</dbReference>
<dbReference type="PANTHER" id="PTHR41248">
    <property type="entry name" value="NORD PROTEIN"/>
    <property type="match status" value="1"/>
</dbReference>
<dbReference type="InterPro" id="IPR036465">
    <property type="entry name" value="vWFA_dom_sf"/>
</dbReference>